<feature type="transmembrane region" description="Helical" evidence="8">
    <location>
        <begin position="311"/>
        <end position="339"/>
    </location>
</feature>
<dbReference type="InterPro" id="IPR005829">
    <property type="entry name" value="Sugar_transporter_CS"/>
</dbReference>
<dbReference type="Gene3D" id="1.20.1250.20">
    <property type="entry name" value="MFS general substrate transporter like domains"/>
    <property type="match status" value="1"/>
</dbReference>
<evidence type="ECO:0000313" key="10">
    <source>
        <dbReference type="EMBL" id="CAH0382052.1"/>
    </source>
</evidence>
<comment type="subcellular location">
    <subcellularLocation>
        <location evidence="1">Cell membrane</location>
        <topology evidence="1">Multi-pass membrane protein</topology>
    </subcellularLocation>
</comment>
<feature type="transmembrane region" description="Helical" evidence="8">
    <location>
        <begin position="162"/>
        <end position="185"/>
    </location>
</feature>
<dbReference type="InterPro" id="IPR005828">
    <property type="entry name" value="MFS_sugar_transport-like"/>
</dbReference>
<dbReference type="PANTHER" id="PTHR48021">
    <property type="match status" value="1"/>
</dbReference>
<dbReference type="GO" id="GO:0005886">
    <property type="term" value="C:plasma membrane"/>
    <property type="evidence" value="ECO:0007669"/>
    <property type="project" value="UniProtKB-SubCell"/>
</dbReference>
<feature type="transmembrane region" description="Helical" evidence="8">
    <location>
        <begin position="412"/>
        <end position="437"/>
    </location>
</feature>
<dbReference type="AlphaFoldDB" id="A0A9P0A2S3"/>
<dbReference type="EMBL" id="OU963862">
    <property type="protein sequence ID" value="CAH0382052.1"/>
    <property type="molecule type" value="Genomic_DNA"/>
</dbReference>
<dbReference type="Proteomes" id="UP001152759">
    <property type="component" value="Chromosome 1"/>
</dbReference>
<keyword evidence="2" id="KW-0813">Transport</keyword>
<dbReference type="PROSITE" id="PS00217">
    <property type="entry name" value="SUGAR_TRANSPORT_2"/>
    <property type="match status" value="1"/>
</dbReference>
<feature type="transmembrane region" description="Helical" evidence="8">
    <location>
        <begin position="351"/>
        <end position="370"/>
    </location>
</feature>
<dbReference type="SUPFAM" id="SSF103473">
    <property type="entry name" value="MFS general substrate transporter"/>
    <property type="match status" value="1"/>
</dbReference>
<sequence length="540" mass="58822">MIPSAGIEEGPLIELNACSESCHVISNHKGTFNSHLENTSEPLSDSAAFRRGSPVFTSKLHRQILAQVTALPTSLSAMMTGAAMGWPSPVLEHFCEGAHCEVRMTAGEASWVLSLIEIGNLFSPIPCGYLVDMYGRQPCLFATGPLFLGSWTLIICSRSVGYLYLARLVQGLGMGIVYTVTPMYISEIAGADVRGRLSILFVGLLNLGILLEYIVGPFVSYRTLGYISISVPILFIATSIWLPESPYFLLMNDKSKEAINALMWLRSDYSKDRIFEELTLIKDEVEQEKGTKTAAKNTFGDIFSSAANRKAFLIVQIAACADVLSGMTAILAYASVIFAAPHNTTMEAEDYPIMLGLIMLLAIFPAAYLVDMAGRRPLLIFSCLFSGLFELVAAFYFYAAMKLDCDVARLKWIPLLAICAFSVAYSMGLGSLVPTLMGECFPSQIRGPASSMTSITLCAISFLVIKFFQVVNEEIGLYFNFFIYGVSSIACSAVLWLVLPETKGKTLSEIQQDLKASCKPSKPSLPLYVNASVPKGVEAS</sequence>
<evidence type="ECO:0000256" key="8">
    <source>
        <dbReference type="SAM" id="Phobius"/>
    </source>
</evidence>
<keyword evidence="7 8" id="KW-0472">Membrane</keyword>
<keyword evidence="11" id="KW-1185">Reference proteome</keyword>
<evidence type="ECO:0000256" key="4">
    <source>
        <dbReference type="ARBA" id="ARBA00022597"/>
    </source>
</evidence>
<accession>A0A9P0A2S3</accession>
<dbReference type="PRINTS" id="PR00171">
    <property type="entry name" value="SUGRTRNSPORT"/>
</dbReference>
<evidence type="ECO:0000256" key="3">
    <source>
        <dbReference type="ARBA" id="ARBA00022475"/>
    </source>
</evidence>
<keyword evidence="6 8" id="KW-1133">Transmembrane helix</keyword>
<dbReference type="InterPro" id="IPR036259">
    <property type="entry name" value="MFS_trans_sf"/>
</dbReference>
<proteinExistence type="predicted"/>
<feature type="domain" description="Major facilitator superfamily (MFS) profile" evidence="9">
    <location>
        <begin position="69"/>
        <end position="503"/>
    </location>
</feature>
<protein>
    <recommendedName>
        <fullName evidence="9">Major facilitator superfamily (MFS) profile domain-containing protein</fullName>
    </recommendedName>
</protein>
<feature type="transmembrane region" description="Helical" evidence="8">
    <location>
        <begin position="477"/>
        <end position="499"/>
    </location>
</feature>
<keyword evidence="4" id="KW-0762">Sugar transport</keyword>
<evidence type="ECO:0000256" key="6">
    <source>
        <dbReference type="ARBA" id="ARBA00022989"/>
    </source>
</evidence>
<keyword evidence="3" id="KW-1003">Cell membrane</keyword>
<feature type="transmembrane region" description="Helical" evidence="8">
    <location>
        <begin position="377"/>
        <end position="400"/>
    </location>
</feature>
<dbReference type="InterPro" id="IPR020846">
    <property type="entry name" value="MFS_dom"/>
</dbReference>
<evidence type="ECO:0000256" key="7">
    <source>
        <dbReference type="ARBA" id="ARBA00023136"/>
    </source>
</evidence>
<feature type="transmembrane region" description="Helical" evidence="8">
    <location>
        <begin position="197"/>
        <end position="218"/>
    </location>
</feature>
<dbReference type="Pfam" id="PF00083">
    <property type="entry name" value="Sugar_tr"/>
    <property type="match status" value="1"/>
</dbReference>
<dbReference type="GO" id="GO:0022857">
    <property type="term" value="F:transmembrane transporter activity"/>
    <property type="evidence" value="ECO:0007669"/>
    <property type="project" value="InterPro"/>
</dbReference>
<dbReference type="InterPro" id="IPR050549">
    <property type="entry name" value="MFS_Trehalose_Transporter"/>
</dbReference>
<dbReference type="PROSITE" id="PS50850">
    <property type="entry name" value="MFS"/>
    <property type="match status" value="1"/>
</dbReference>
<dbReference type="InterPro" id="IPR003663">
    <property type="entry name" value="Sugar/inositol_transpt"/>
</dbReference>
<evidence type="ECO:0000313" key="11">
    <source>
        <dbReference type="Proteomes" id="UP001152759"/>
    </source>
</evidence>
<dbReference type="PROSITE" id="PS00216">
    <property type="entry name" value="SUGAR_TRANSPORT_1"/>
    <property type="match status" value="1"/>
</dbReference>
<evidence type="ECO:0000256" key="1">
    <source>
        <dbReference type="ARBA" id="ARBA00004651"/>
    </source>
</evidence>
<feature type="transmembrane region" description="Helical" evidence="8">
    <location>
        <begin position="224"/>
        <end position="242"/>
    </location>
</feature>
<gene>
    <name evidence="10" type="ORF">BEMITA_LOCUS1641</name>
</gene>
<reference evidence="10" key="1">
    <citation type="submission" date="2021-12" db="EMBL/GenBank/DDBJ databases">
        <authorList>
            <person name="King R."/>
        </authorList>
    </citation>
    <scope>NUCLEOTIDE SEQUENCE</scope>
</reference>
<feature type="transmembrane region" description="Helical" evidence="8">
    <location>
        <begin position="449"/>
        <end position="471"/>
    </location>
</feature>
<evidence type="ECO:0000256" key="5">
    <source>
        <dbReference type="ARBA" id="ARBA00022692"/>
    </source>
</evidence>
<evidence type="ECO:0000259" key="9">
    <source>
        <dbReference type="PROSITE" id="PS50850"/>
    </source>
</evidence>
<keyword evidence="5 8" id="KW-0812">Transmembrane</keyword>
<evidence type="ECO:0000256" key="2">
    <source>
        <dbReference type="ARBA" id="ARBA00022448"/>
    </source>
</evidence>
<organism evidence="10 11">
    <name type="scientific">Bemisia tabaci</name>
    <name type="common">Sweetpotato whitefly</name>
    <name type="synonym">Aleurodes tabaci</name>
    <dbReference type="NCBI Taxonomy" id="7038"/>
    <lineage>
        <taxon>Eukaryota</taxon>
        <taxon>Metazoa</taxon>
        <taxon>Ecdysozoa</taxon>
        <taxon>Arthropoda</taxon>
        <taxon>Hexapoda</taxon>
        <taxon>Insecta</taxon>
        <taxon>Pterygota</taxon>
        <taxon>Neoptera</taxon>
        <taxon>Paraneoptera</taxon>
        <taxon>Hemiptera</taxon>
        <taxon>Sternorrhyncha</taxon>
        <taxon>Aleyrodoidea</taxon>
        <taxon>Aleyrodidae</taxon>
        <taxon>Aleyrodinae</taxon>
        <taxon>Bemisia</taxon>
    </lineage>
</organism>
<name>A0A9P0A2S3_BEMTA</name>
<dbReference type="FunFam" id="1.20.1250.20:FF:000218">
    <property type="entry name" value="facilitated trehalose transporter Tret1"/>
    <property type="match status" value="1"/>
</dbReference>
<dbReference type="PANTHER" id="PTHR48021:SF46">
    <property type="entry name" value="MAJOR FACILITATOR SUPERFAMILY (MFS) PROFILE DOMAIN-CONTAINING PROTEIN"/>
    <property type="match status" value="1"/>
</dbReference>